<dbReference type="OrthoDB" id="4044832at2"/>
<sequence>MPPRLEAPRETNAKAISPYRAAPLSFGPPVATHRTSKLGRVGYLVVGSVAALIALGLLLAPLGRGSDPGRWALAVLQASMFGTGAAFALRAFVRRVRGRVTVHDEGICITNHSGSHVFSWDDVTAIWARFYEPVRSPESIVRLGARDGRVIELPTELDGAKDLAARVQNETAARLVAEAESALDAGERLKFGPVVVDASGIHYGASGSPWNDVDAMQLSFRWLEVRLTSGRRLLLPTEEVRNVGVLLAVAKRFGVGRLAGGPA</sequence>
<dbReference type="RefSeq" id="WP_153822073.1">
    <property type="nucleotide sequence ID" value="NZ_WJIE01000007.1"/>
</dbReference>
<dbReference type="EMBL" id="WJIE01000007">
    <property type="protein sequence ID" value="MRG95261.1"/>
    <property type="molecule type" value="Genomic_DNA"/>
</dbReference>
<protein>
    <submittedName>
        <fullName evidence="2">Uncharacterized protein</fullName>
    </submittedName>
</protein>
<evidence type="ECO:0000313" key="3">
    <source>
        <dbReference type="Proteomes" id="UP000440224"/>
    </source>
</evidence>
<evidence type="ECO:0000313" key="2">
    <source>
        <dbReference type="EMBL" id="MRG95261.1"/>
    </source>
</evidence>
<dbReference type="Proteomes" id="UP000440224">
    <property type="component" value="Unassembled WGS sequence"/>
</dbReference>
<evidence type="ECO:0000256" key="1">
    <source>
        <dbReference type="SAM" id="Phobius"/>
    </source>
</evidence>
<reference evidence="2 3" key="1">
    <citation type="submission" date="2019-10" db="EMBL/GenBank/DDBJ databases">
        <title>A soil myxobacterium in the family Polyangiaceae.</title>
        <authorList>
            <person name="Li Y."/>
            <person name="Wang J."/>
        </authorList>
    </citation>
    <scope>NUCLEOTIDE SEQUENCE [LARGE SCALE GENOMIC DNA]</scope>
    <source>
        <strain evidence="2 3">DSM 14734</strain>
    </source>
</reference>
<comment type="caution">
    <text evidence="2">The sequence shown here is derived from an EMBL/GenBank/DDBJ whole genome shotgun (WGS) entry which is preliminary data.</text>
</comment>
<feature type="transmembrane region" description="Helical" evidence="1">
    <location>
        <begin position="41"/>
        <end position="59"/>
    </location>
</feature>
<accession>A0A6N7Q2X0</accession>
<feature type="transmembrane region" description="Helical" evidence="1">
    <location>
        <begin position="71"/>
        <end position="93"/>
    </location>
</feature>
<organism evidence="2 3">
    <name type="scientific">Polyangium spumosum</name>
    <dbReference type="NCBI Taxonomy" id="889282"/>
    <lineage>
        <taxon>Bacteria</taxon>
        <taxon>Pseudomonadati</taxon>
        <taxon>Myxococcota</taxon>
        <taxon>Polyangia</taxon>
        <taxon>Polyangiales</taxon>
        <taxon>Polyangiaceae</taxon>
        <taxon>Polyangium</taxon>
    </lineage>
</organism>
<keyword evidence="3" id="KW-1185">Reference proteome</keyword>
<keyword evidence="1" id="KW-0472">Membrane</keyword>
<gene>
    <name evidence="2" type="ORF">GF068_25575</name>
</gene>
<keyword evidence="1" id="KW-1133">Transmembrane helix</keyword>
<keyword evidence="1" id="KW-0812">Transmembrane</keyword>
<name>A0A6N7Q2X0_9BACT</name>
<proteinExistence type="predicted"/>
<dbReference type="AlphaFoldDB" id="A0A6N7Q2X0"/>
<dbReference type="InterPro" id="IPR046492">
    <property type="entry name" value="DUF6585"/>
</dbReference>
<dbReference type="Pfam" id="PF20226">
    <property type="entry name" value="DUF6585"/>
    <property type="match status" value="1"/>
</dbReference>